<dbReference type="AlphaFoldDB" id="A0AAV3X2G7"/>
<evidence type="ECO:0008006" key="4">
    <source>
        <dbReference type="Google" id="ProtNLM"/>
    </source>
</evidence>
<dbReference type="RefSeq" id="WP_226574985.1">
    <property type="nucleotide sequence ID" value="NZ_BLAY01000007.1"/>
</dbReference>
<accession>A0AAV3X2G7</accession>
<protein>
    <recommendedName>
        <fullName evidence="4">DUF5666 domain-containing protein</fullName>
    </recommendedName>
</protein>
<organism evidence="2 3">
    <name type="scientific">Microseira wollei NIES-4236</name>
    <dbReference type="NCBI Taxonomy" id="2530354"/>
    <lineage>
        <taxon>Bacteria</taxon>
        <taxon>Bacillati</taxon>
        <taxon>Cyanobacteriota</taxon>
        <taxon>Cyanophyceae</taxon>
        <taxon>Oscillatoriophycideae</taxon>
        <taxon>Aerosakkonematales</taxon>
        <taxon>Aerosakkonemataceae</taxon>
        <taxon>Microseira</taxon>
    </lineage>
</organism>
<dbReference type="EMBL" id="BLAY01000007">
    <property type="protein sequence ID" value="GET35990.1"/>
    <property type="molecule type" value="Genomic_DNA"/>
</dbReference>
<gene>
    <name evidence="2" type="ORF">MiSe_07380</name>
</gene>
<keyword evidence="1" id="KW-0732">Signal</keyword>
<sequence>MKVFFKVLVVALLVSIPGLAGYAQTQIKERNITQAPAARAEDTITVSLPQSALVRTARDSMSGRVSGFDSQGRKLTLSAENGFSQSMAIAQIKTVTFTGDVWIPAAGGSRRIRGEERVATTTGQQTWRGVPLNAFELRDANQGQAIVRLGTVVSRAQLRGLRSVAATTPYVVDEISFESSGKMTIKATPYSR</sequence>
<evidence type="ECO:0000256" key="1">
    <source>
        <dbReference type="SAM" id="SignalP"/>
    </source>
</evidence>
<keyword evidence="3" id="KW-1185">Reference proteome</keyword>
<proteinExistence type="predicted"/>
<comment type="caution">
    <text evidence="2">The sequence shown here is derived from an EMBL/GenBank/DDBJ whole genome shotgun (WGS) entry which is preliminary data.</text>
</comment>
<name>A0AAV3X2G7_9CYAN</name>
<evidence type="ECO:0000313" key="2">
    <source>
        <dbReference type="EMBL" id="GET35990.1"/>
    </source>
</evidence>
<dbReference type="Proteomes" id="UP001050975">
    <property type="component" value="Unassembled WGS sequence"/>
</dbReference>
<evidence type="ECO:0000313" key="3">
    <source>
        <dbReference type="Proteomes" id="UP001050975"/>
    </source>
</evidence>
<reference evidence="2" key="1">
    <citation type="submission" date="2019-10" db="EMBL/GenBank/DDBJ databases">
        <title>Draft genome sequece of Microseira wollei NIES-4236.</title>
        <authorList>
            <person name="Yamaguchi H."/>
            <person name="Suzuki S."/>
            <person name="Kawachi M."/>
        </authorList>
    </citation>
    <scope>NUCLEOTIDE SEQUENCE</scope>
    <source>
        <strain evidence="2">NIES-4236</strain>
    </source>
</reference>
<feature type="signal peptide" evidence="1">
    <location>
        <begin position="1"/>
        <end position="20"/>
    </location>
</feature>
<feature type="chain" id="PRO_5043875924" description="DUF5666 domain-containing protein" evidence="1">
    <location>
        <begin position="21"/>
        <end position="192"/>
    </location>
</feature>